<dbReference type="EMBL" id="CP003811">
    <property type="protein sequence ID" value="AIQ89117.1"/>
    <property type="molecule type" value="Genomic_DNA"/>
</dbReference>
<feature type="signal peptide" evidence="1">
    <location>
        <begin position="1"/>
        <end position="20"/>
    </location>
</feature>
<reference evidence="3 4" key="1">
    <citation type="journal article" date="2014" name="PLoS ONE">
        <title>Genome Information of Methylobacterium oryzae, a Plant-Probiotic Methylotroph in the Phyllosphere.</title>
        <authorList>
            <person name="Kwak M.J."/>
            <person name="Jeong H."/>
            <person name="Madhaiyan M."/>
            <person name="Lee Y."/>
            <person name="Sa T.M."/>
            <person name="Oh T.K."/>
            <person name="Kim J.F."/>
        </authorList>
    </citation>
    <scope>NUCLEOTIDE SEQUENCE [LARGE SCALE GENOMIC DNA]</scope>
    <source>
        <strain evidence="3 4">CBMB20</strain>
    </source>
</reference>
<dbReference type="KEGG" id="mor:MOC_1362"/>
<dbReference type="AlphaFoldDB" id="A0A089NP03"/>
<dbReference type="Gene3D" id="3.10.450.50">
    <property type="match status" value="1"/>
</dbReference>
<proteinExistence type="predicted"/>
<protein>
    <submittedName>
        <fullName evidence="3">Protein of unassigned function</fullName>
    </submittedName>
</protein>
<feature type="domain" description="DUF3828" evidence="2">
    <location>
        <begin position="35"/>
        <end position="127"/>
    </location>
</feature>
<feature type="chain" id="PRO_5001847861" evidence="1">
    <location>
        <begin position="21"/>
        <end position="147"/>
    </location>
</feature>
<dbReference type="Proteomes" id="UP000029492">
    <property type="component" value="Chromosome"/>
</dbReference>
<accession>A0A089NP03</accession>
<dbReference type="STRING" id="693986.MOC_1362"/>
<dbReference type="HOGENOM" id="CLU_147957_0_0_5"/>
<dbReference type="Pfam" id="PF12883">
    <property type="entry name" value="DUF3828"/>
    <property type="match status" value="1"/>
</dbReference>
<dbReference type="eggNOG" id="ENOG50339YC">
    <property type="taxonomic scope" value="Bacteria"/>
</dbReference>
<keyword evidence="4" id="KW-1185">Reference proteome</keyword>
<name>A0A089NP03_9HYPH</name>
<dbReference type="GeneID" id="96606649"/>
<dbReference type="InterPro" id="IPR024289">
    <property type="entry name" value="DUF3828"/>
</dbReference>
<dbReference type="RefSeq" id="WP_043347783.1">
    <property type="nucleotide sequence ID" value="NZ_CP003811.1"/>
</dbReference>
<evidence type="ECO:0000313" key="4">
    <source>
        <dbReference type="Proteomes" id="UP000029492"/>
    </source>
</evidence>
<keyword evidence="1" id="KW-0732">Signal</keyword>
<organism evidence="3 4">
    <name type="scientific">Methylobacterium oryzae CBMB20</name>
    <dbReference type="NCBI Taxonomy" id="693986"/>
    <lineage>
        <taxon>Bacteria</taxon>
        <taxon>Pseudomonadati</taxon>
        <taxon>Pseudomonadota</taxon>
        <taxon>Alphaproteobacteria</taxon>
        <taxon>Hyphomicrobiales</taxon>
        <taxon>Methylobacteriaceae</taxon>
        <taxon>Methylobacterium</taxon>
    </lineage>
</organism>
<gene>
    <name evidence="3" type="ORF">MOC_1362</name>
</gene>
<sequence>MKKTILALSLLGFGLAPALAADPGPEATVKKLYAEPHPNHSSVYSKRLQGLFDADAKQANGATGNLDFDYRLNGEPLKPDTVKNLTFKEATEGKDQAKVTVERKGGDGSKAIVYDLVREDGGWKVSDAHAIGDRKWQLTTILKGEAR</sequence>
<evidence type="ECO:0000256" key="1">
    <source>
        <dbReference type="SAM" id="SignalP"/>
    </source>
</evidence>
<evidence type="ECO:0000313" key="3">
    <source>
        <dbReference type="EMBL" id="AIQ89117.1"/>
    </source>
</evidence>
<evidence type="ECO:0000259" key="2">
    <source>
        <dbReference type="Pfam" id="PF12883"/>
    </source>
</evidence>